<evidence type="ECO:0000256" key="6">
    <source>
        <dbReference type="ARBA" id="ARBA00023201"/>
    </source>
</evidence>
<feature type="transmembrane region" description="Helical" evidence="8">
    <location>
        <begin position="217"/>
        <end position="244"/>
    </location>
</feature>
<feature type="transmembrane region" description="Helical" evidence="8">
    <location>
        <begin position="409"/>
        <end position="428"/>
    </location>
</feature>
<name>A0A8S3X0H5_PARAO</name>
<dbReference type="AlphaFoldDB" id="A0A8S3X0H5"/>
<evidence type="ECO:0000256" key="4">
    <source>
        <dbReference type="ARBA" id="ARBA00023053"/>
    </source>
</evidence>
<evidence type="ECO:0000256" key="1">
    <source>
        <dbReference type="ARBA" id="ARBA00004651"/>
    </source>
</evidence>
<feature type="transmembrane region" description="Helical" evidence="8">
    <location>
        <begin position="434"/>
        <end position="455"/>
    </location>
</feature>
<keyword evidence="6" id="KW-0739">Sodium transport</keyword>
<dbReference type="Proteomes" id="UP000691718">
    <property type="component" value="Unassembled WGS sequence"/>
</dbReference>
<dbReference type="InterPro" id="IPR001734">
    <property type="entry name" value="Na/solute_symporter"/>
</dbReference>
<dbReference type="EMBL" id="CAJQZP010000885">
    <property type="protein sequence ID" value="CAG4992566.1"/>
    <property type="molecule type" value="Genomic_DNA"/>
</dbReference>
<feature type="transmembrane region" description="Helical" evidence="8">
    <location>
        <begin position="76"/>
        <end position="97"/>
    </location>
</feature>
<keyword evidence="3" id="KW-1003">Cell membrane</keyword>
<dbReference type="GO" id="GO:0015293">
    <property type="term" value="F:symporter activity"/>
    <property type="evidence" value="ECO:0007669"/>
    <property type="project" value="TreeGrafter"/>
</dbReference>
<evidence type="ECO:0000313" key="10">
    <source>
        <dbReference type="Proteomes" id="UP000691718"/>
    </source>
</evidence>
<protein>
    <submittedName>
        <fullName evidence="9">(apollo) hypothetical protein</fullName>
    </submittedName>
</protein>
<accession>A0A8S3X0H5</accession>
<feature type="transmembrane region" description="Helical" evidence="8">
    <location>
        <begin position="264"/>
        <end position="282"/>
    </location>
</feature>
<dbReference type="PROSITE" id="PS50283">
    <property type="entry name" value="NA_SOLUT_SYMP_3"/>
    <property type="match status" value="1"/>
</dbReference>
<keyword evidence="4" id="KW-0915">Sodium</keyword>
<feature type="transmembrane region" description="Helical" evidence="8">
    <location>
        <begin position="186"/>
        <end position="205"/>
    </location>
</feature>
<feature type="transmembrane region" description="Helical" evidence="8">
    <location>
        <begin position="462"/>
        <end position="480"/>
    </location>
</feature>
<proteinExistence type="inferred from homology"/>
<comment type="subcellular location">
    <subcellularLocation>
        <location evidence="1">Cell membrane</location>
        <topology evidence="1">Multi-pass membrane protein</topology>
    </subcellularLocation>
</comment>
<dbReference type="PANTHER" id="PTHR42985">
    <property type="entry name" value="SODIUM-COUPLED MONOCARBOXYLATE TRANSPORTER"/>
    <property type="match status" value="1"/>
</dbReference>
<feature type="transmembrane region" description="Helical" evidence="8">
    <location>
        <begin position="360"/>
        <end position="388"/>
    </location>
</feature>
<keyword evidence="10" id="KW-1185">Reference proteome</keyword>
<dbReference type="NCBIfam" id="TIGR00813">
    <property type="entry name" value="sss"/>
    <property type="match status" value="1"/>
</dbReference>
<feature type="transmembrane region" description="Helical" evidence="8">
    <location>
        <begin position="303"/>
        <end position="328"/>
    </location>
</feature>
<sequence length="593" mass="65565">MCVKKTDVKFARYRSRLCISKTFNLIKMEQTVFGLWDYIIMAATMIASVAIGLYFRFSGGKQKTNEEYLMADRNMSIFPVAVSLMASFMSAITLLGVSSENYYYGMQFVVINISYGLATPIASRLYLPVFFGLQKTSAYEYLELRFGPRIRMLASLTYTLQMILYNGIVLYAPAIVLEAVTGLDRLISILVVGLVCTFYSTLGGMKAVLFTDLLQSFLMFGAVLSVVIFASVQLGGFDQIFVIARERGRLDFSHFSADPTERHTWWSLIIGGLVTYLSLYAVNHTQVQRLLTVRTLERSQLCLWWNWPVLTTLSVVTCISGLAIFAVYKDCDPFASHKITAIDQLMPYYVVDAMRTVPGLAGLFVAGIFSASLSTVSAACNALAAVTLTDYAGRWFVLNPSYVPWLTKLAACAFGLLFLALAFLAQFLGGLLQASLTIFGAVGGPLLGVFTLGMFTTFANEVGTSFALLSGMAFTLWMSFGGPRPAPIKLPVAVENCAKNITLATPHLTDPSSYFYLYRISYMWTSPIGFVWVMLVGSLVSLAIKSPQPWQRAGKSHPDPALFTPPLAARLRASNQEKTDIQCELLKQNEFQD</sequence>
<feature type="transmembrane region" description="Helical" evidence="8">
    <location>
        <begin position="35"/>
        <end position="55"/>
    </location>
</feature>
<keyword evidence="8" id="KW-1133">Transmembrane helix</keyword>
<organism evidence="9 10">
    <name type="scientific">Parnassius apollo</name>
    <name type="common">Apollo butterfly</name>
    <name type="synonym">Papilio apollo</name>
    <dbReference type="NCBI Taxonomy" id="110799"/>
    <lineage>
        <taxon>Eukaryota</taxon>
        <taxon>Metazoa</taxon>
        <taxon>Ecdysozoa</taxon>
        <taxon>Arthropoda</taxon>
        <taxon>Hexapoda</taxon>
        <taxon>Insecta</taxon>
        <taxon>Pterygota</taxon>
        <taxon>Neoptera</taxon>
        <taxon>Endopterygota</taxon>
        <taxon>Lepidoptera</taxon>
        <taxon>Glossata</taxon>
        <taxon>Ditrysia</taxon>
        <taxon>Papilionoidea</taxon>
        <taxon>Papilionidae</taxon>
        <taxon>Parnassiinae</taxon>
        <taxon>Parnassini</taxon>
        <taxon>Parnassius</taxon>
        <taxon>Parnassius</taxon>
    </lineage>
</organism>
<comment type="similarity">
    <text evidence="7">Belongs to the sodium:solute symporter (SSF) (TC 2.A.21) family.</text>
</comment>
<evidence type="ECO:0000256" key="7">
    <source>
        <dbReference type="RuleBase" id="RU362091"/>
    </source>
</evidence>
<evidence type="ECO:0000313" key="9">
    <source>
        <dbReference type="EMBL" id="CAG4992566.1"/>
    </source>
</evidence>
<keyword evidence="8" id="KW-0812">Transmembrane</keyword>
<evidence type="ECO:0000256" key="2">
    <source>
        <dbReference type="ARBA" id="ARBA00022448"/>
    </source>
</evidence>
<comment type="caution">
    <text evidence="9">The sequence shown here is derived from an EMBL/GenBank/DDBJ whole genome shotgun (WGS) entry which is preliminary data.</text>
</comment>
<dbReference type="GO" id="GO:0006814">
    <property type="term" value="P:sodium ion transport"/>
    <property type="evidence" value="ECO:0007669"/>
    <property type="project" value="UniProtKB-KW"/>
</dbReference>
<evidence type="ECO:0000256" key="5">
    <source>
        <dbReference type="ARBA" id="ARBA00023065"/>
    </source>
</evidence>
<dbReference type="OrthoDB" id="6132759at2759"/>
<keyword evidence="5" id="KW-0406">Ion transport</keyword>
<reference evidence="9" key="1">
    <citation type="submission" date="2021-04" db="EMBL/GenBank/DDBJ databases">
        <authorList>
            <person name="Tunstrom K."/>
        </authorList>
    </citation>
    <scope>NUCLEOTIDE SEQUENCE</scope>
</reference>
<feature type="transmembrane region" description="Helical" evidence="8">
    <location>
        <begin position="522"/>
        <end position="544"/>
    </location>
</feature>
<dbReference type="GO" id="GO:0005886">
    <property type="term" value="C:plasma membrane"/>
    <property type="evidence" value="ECO:0007669"/>
    <property type="project" value="UniProtKB-SubCell"/>
</dbReference>
<dbReference type="Pfam" id="PF00474">
    <property type="entry name" value="SSF"/>
    <property type="match status" value="1"/>
</dbReference>
<evidence type="ECO:0000256" key="8">
    <source>
        <dbReference type="SAM" id="Phobius"/>
    </source>
</evidence>
<dbReference type="CDD" id="cd11492">
    <property type="entry name" value="SLC5sbd_NIS-SMVT"/>
    <property type="match status" value="1"/>
</dbReference>
<keyword evidence="8" id="KW-0472">Membrane</keyword>
<feature type="transmembrane region" description="Helical" evidence="8">
    <location>
        <begin position="153"/>
        <end position="174"/>
    </location>
</feature>
<keyword evidence="2" id="KW-0813">Transport</keyword>
<dbReference type="InterPro" id="IPR051163">
    <property type="entry name" value="Sodium:Solute_Symporter_SSF"/>
</dbReference>
<evidence type="ECO:0000256" key="3">
    <source>
        <dbReference type="ARBA" id="ARBA00022475"/>
    </source>
</evidence>
<dbReference type="PANTHER" id="PTHR42985:SF40">
    <property type="entry name" value="LD47995P-RELATED"/>
    <property type="match status" value="1"/>
</dbReference>
<gene>
    <name evidence="9" type="ORF">PAPOLLO_LOCUS12337</name>
</gene>
<feature type="transmembrane region" description="Helical" evidence="8">
    <location>
        <begin position="109"/>
        <end position="133"/>
    </location>
</feature>